<accession>A0AA38C9W7</accession>
<protein>
    <recommendedName>
        <fullName evidence="3">UBN2 domain-containing protein</fullName>
    </recommendedName>
</protein>
<dbReference type="EMBL" id="JAHRHJ020001902">
    <property type="protein sequence ID" value="KAH9292987.1"/>
    <property type="molecule type" value="Genomic_DNA"/>
</dbReference>
<dbReference type="Pfam" id="PF14223">
    <property type="entry name" value="Retrotran_gag_2"/>
    <property type="match status" value="1"/>
</dbReference>
<comment type="caution">
    <text evidence="1">The sequence shown here is derived from an EMBL/GenBank/DDBJ whole genome shotgun (WGS) entry which is preliminary data.</text>
</comment>
<proteinExistence type="predicted"/>
<keyword evidence="2" id="KW-1185">Reference proteome</keyword>
<dbReference type="AlphaFoldDB" id="A0AA38C9W7"/>
<evidence type="ECO:0008006" key="3">
    <source>
        <dbReference type="Google" id="ProtNLM"/>
    </source>
</evidence>
<reference evidence="1 2" key="1">
    <citation type="journal article" date="2021" name="Nat. Plants">
        <title>The Taxus genome provides insights into paclitaxel biosynthesis.</title>
        <authorList>
            <person name="Xiong X."/>
            <person name="Gou J."/>
            <person name="Liao Q."/>
            <person name="Li Y."/>
            <person name="Zhou Q."/>
            <person name="Bi G."/>
            <person name="Li C."/>
            <person name="Du R."/>
            <person name="Wang X."/>
            <person name="Sun T."/>
            <person name="Guo L."/>
            <person name="Liang H."/>
            <person name="Lu P."/>
            <person name="Wu Y."/>
            <person name="Zhang Z."/>
            <person name="Ro D.K."/>
            <person name="Shang Y."/>
            <person name="Huang S."/>
            <person name="Yan J."/>
        </authorList>
    </citation>
    <scope>NUCLEOTIDE SEQUENCE [LARGE SCALE GENOMIC DNA]</scope>
    <source>
        <strain evidence="1">Ta-2019</strain>
    </source>
</reference>
<name>A0AA38C9W7_TAXCH</name>
<dbReference type="OMA" id="RFNPMSE"/>
<organism evidence="1 2">
    <name type="scientific">Taxus chinensis</name>
    <name type="common">Chinese yew</name>
    <name type="synonym">Taxus wallichiana var. chinensis</name>
    <dbReference type="NCBI Taxonomy" id="29808"/>
    <lineage>
        <taxon>Eukaryota</taxon>
        <taxon>Viridiplantae</taxon>
        <taxon>Streptophyta</taxon>
        <taxon>Embryophyta</taxon>
        <taxon>Tracheophyta</taxon>
        <taxon>Spermatophyta</taxon>
        <taxon>Pinopsida</taxon>
        <taxon>Pinidae</taxon>
        <taxon>Conifers II</taxon>
        <taxon>Cupressales</taxon>
        <taxon>Taxaceae</taxon>
        <taxon>Taxus</taxon>
    </lineage>
</organism>
<evidence type="ECO:0000313" key="2">
    <source>
        <dbReference type="Proteomes" id="UP000824469"/>
    </source>
</evidence>
<evidence type="ECO:0000313" key="1">
    <source>
        <dbReference type="EMBL" id="KAH9292987.1"/>
    </source>
</evidence>
<feature type="non-terminal residue" evidence="1">
    <location>
        <position position="1"/>
    </location>
</feature>
<gene>
    <name evidence="1" type="ORF">KI387_041827</name>
</gene>
<dbReference type="Proteomes" id="UP000824469">
    <property type="component" value="Unassembled WGS sequence"/>
</dbReference>
<sequence>ANQKAKLIILFSVTDDVQPHIRDATSAKDAWDKLSTVYEAKNKNAILNLLSQLHTLKFKHNEKVEVFLRRVATLRASLLALGKEISDEDLVPI</sequence>
<feature type="non-terminal residue" evidence="1">
    <location>
        <position position="93"/>
    </location>
</feature>